<feature type="transmembrane region" description="Helical" evidence="1">
    <location>
        <begin position="96"/>
        <end position="114"/>
    </location>
</feature>
<dbReference type="EMBL" id="FQVM01000010">
    <property type="protein sequence ID" value="SHE76492.1"/>
    <property type="molecule type" value="Genomic_DNA"/>
</dbReference>
<dbReference type="InterPro" id="IPR024529">
    <property type="entry name" value="ECF_trnsprt_substrate-spec"/>
</dbReference>
<gene>
    <name evidence="2" type="ORF">SAMN05443638_11077</name>
</gene>
<dbReference type="Gene3D" id="1.10.1760.20">
    <property type="match status" value="1"/>
</dbReference>
<name>A0A1M4W693_9CLOT</name>
<dbReference type="Proteomes" id="UP000184035">
    <property type="component" value="Unassembled WGS sequence"/>
</dbReference>
<dbReference type="NCBIfam" id="NF045596">
    <property type="entry name" value="ECF_S_CD3073"/>
    <property type="match status" value="1"/>
</dbReference>
<organism evidence="2 3">
    <name type="scientific">Clostridium fallax</name>
    <dbReference type="NCBI Taxonomy" id="1533"/>
    <lineage>
        <taxon>Bacteria</taxon>
        <taxon>Bacillati</taxon>
        <taxon>Bacillota</taxon>
        <taxon>Clostridia</taxon>
        <taxon>Eubacteriales</taxon>
        <taxon>Clostridiaceae</taxon>
        <taxon>Clostridium</taxon>
    </lineage>
</organism>
<proteinExistence type="predicted"/>
<feature type="transmembrane region" description="Helical" evidence="1">
    <location>
        <begin position="6"/>
        <end position="26"/>
    </location>
</feature>
<dbReference type="RefSeq" id="WP_072895368.1">
    <property type="nucleotide sequence ID" value="NZ_FQVM01000010.1"/>
</dbReference>
<evidence type="ECO:0000313" key="3">
    <source>
        <dbReference type="Proteomes" id="UP000184035"/>
    </source>
</evidence>
<keyword evidence="1" id="KW-1133">Transmembrane helix</keyword>
<evidence type="ECO:0000313" key="2">
    <source>
        <dbReference type="EMBL" id="SHE76492.1"/>
    </source>
</evidence>
<keyword evidence="1" id="KW-0472">Membrane</keyword>
<feature type="transmembrane region" description="Helical" evidence="1">
    <location>
        <begin position="33"/>
        <end position="52"/>
    </location>
</feature>
<evidence type="ECO:0000256" key="1">
    <source>
        <dbReference type="SAM" id="Phobius"/>
    </source>
</evidence>
<dbReference type="OrthoDB" id="9766854at2"/>
<dbReference type="AlphaFoldDB" id="A0A1M4W693"/>
<accession>A0A1M4W693</accession>
<protein>
    <submittedName>
        <fullName evidence="2">Energy-coupling factor transport system substrate-specific component</fullName>
    </submittedName>
</protein>
<keyword evidence="1" id="KW-0812">Transmembrane</keyword>
<dbReference type="Pfam" id="PF12822">
    <property type="entry name" value="ECF_trnsprt"/>
    <property type="match status" value="1"/>
</dbReference>
<sequence>MGNNKLRMLTFSSIAIALNIVLGILCSSLRLPLYIDALGTVLVAVYFGPLYGMAVGALSNLITGIISNPKDIPFLLVNVAIGLIVGLIAKKYKFNVKVAIITGIILGVVCPLIGTPIGVWVYGGLTGTGLDFVFLWLKESGQNIFVSSFIPKLINNLMDKTLSCVMVAILIKCLPRAYKPFSYKKIEDFR</sequence>
<reference evidence="2 3" key="1">
    <citation type="submission" date="2016-11" db="EMBL/GenBank/DDBJ databases">
        <authorList>
            <person name="Jaros S."/>
            <person name="Januszkiewicz K."/>
            <person name="Wedrychowicz H."/>
        </authorList>
    </citation>
    <scope>NUCLEOTIDE SEQUENCE [LARGE SCALE GENOMIC DNA]</scope>
    <source>
        <strain evidence="2 3">DSM 2631</strain>
    </source>
</reference>
<dbReference type="GO" id="GO:0022857">
    <property type="term" value="F:transmembrane transporter activity"/>
    <property type="evidence" value="ECO:0007669"/>
    <property type="project" value="InterPro"/>
</dbReference>
<keyword evidence="3" id="KW-1185">Reference proteome</keyword>
<feature type="transmembrane region" description="Helical" evidence="1">
    <location>
        <begin position="72"/>
        <end position="89"/>
    </location>
</feature>
<dbReference type="STRING" id="1533.SAMN05443638_11077"/>